<gene>
    <name evidence="6 9" type="primary">zwf</name>
    <name evidence="9" type="ORF">BTSPAZIEG_0211</name>
</gene>
<dbReference type="PANTHER" id="PTHR23429:SF0">
    <property type="entry name" value="GLUCOSE-6-PHOSPHATE 1-DEHYDROGENASE"/>
    <property type="match status" value="1"/>
</dbReference>
<comment type="function">
    <text evidence="6">Catalyzes the oxidation of glucose 6-phosphate to 6-phosphogluconolactone.</text>
</comment>
<dbReference type="PRINTS" id="PR00079">
    <property type="entry name" value="G6PDHDRGNASE"/>
</dbReference>
<dbReference type="GO" id="GO:0009051">
    <property type="term" value="P:pentose-phosphate shunt, oxidative branch"/>
    <property type="evidence" value="ECO:0007669"/>
    <property type="project" value="TreeGrafter"/>
</dbReference>
<dbReference type="RefSeq" id="WP_075472619.1">
    <property type="nucleotide sequence ID" value="NZ_LN890285.1"/>
</dbReference>
<dbReference type="InterPro" id="IPR001282">
    <property type="entry name" value="G6P_DH"/>
</dbReference>
<comment type="caution">
    <text evidence="6">Lacks conserved residue(s) required for the propagation of feature annotation.</text>
</comment>
<feature type="binding site" evidence="6">
    <location>
        <position position="334"/>
    </location>
    <ligand>
        <name>substrate</name>
    </ligand>
</feature>
<dbReference type="UniPathway" id="UPA00115">
    <property type="reaction ID" value="UER00408"/>
</dbReference>
<evidence type="ECO:0000259" key="7">
    <source>
        <dbReference type="Pfam" id="PF00479"/>
    </source>
</evidence>
<feature type="active site" description="Proton acceptor" evidence="6">
    <location>
        <position position="237"/>
    </location>
</feature>
<keyword evidence="5 6" id="KW-0119">Carbohydrate metabolism</keyword>
<keyword evidence="3 6" id="KW-0521">NADP</keyword>
<dbReference type="InterPro" id="IPR022675">
    <property type="entry name" value="G6P_DH_C"/>
</dbReference>
<feature type="binding site" evidence="6">
    <location>
        <position position="213"/>
    </location>
    <ligand>
        <name>substrate</name>
    </ligand>
</feature>
<feature type="domain" description="Glucose-6-phosphate dehydrogenase C-terminal" evidence="8">
    <location>
        <begin position="187"/>
        <end position="483"/>
    </location>
</feature>
<dbReference type="Proteomes" id="UP000243633">
    <property type="component" value="Chromosome 1"/>
</dbReference>
<dbReference type="Gene3D" id="3.40.50.720">
    <property type="entry name" value="NAD(P)-binding Rossmann-like Domain"/>
    <property type="match status" value="1"/>
</dbReference>
<comment type="catalytic activity">
    <reaction evidence="6">
        <text>D-glucose 6-phosphate + NADP(+) = 6-phospho-D-glucono-1,5-lactone + NADPH + H(+)</text>
        <dbReference type="Rhea" id="RHEA:15841"/>
        <dbReference type="ChEBI" id="CHEBI:15378"/>
        <dbReference type="ChEBI" id="CHEBI:57783"/>
        <dbReference type="ChEBI" id="CHEBI:57955"/>
        <dbReference type="ChEBI" id="CHEBI:58349"/>
        <dbReference type="ChEBI" id="CHEBI:61548"/>
        <dbReference type="EC" id="1.1.1.49"/>
    </reaction>
</comment>
<evidence type="ECO:0000256" key="4">
    <source>
        <dbReference type="ARBA" id="ARBA00023002"/>
    </source>
</evidence>
<dbReference type="EC" id="1.1.1.49" evidence="6"/>
<feature type="binding site" evidence="6">
    <location>
        <position position="179"/>
    </location>
    <ligand>
        <name>substrate</name>
    </ligand>
</feature>
<evidence type="ECO:0000313" key="10">
    <source>
        <dbReference type="Proteomes" id="UP000243633"/>
    </source>
</evidence>
<dbReference type="Pfam" id="PF00479">
    <property type="entry name" value="G6PD_N"/>
    <property type="match status" value="1"/>
</dbReference>
<feature type="binding site" evidence="6">
    <location>
        <position position="175"/>
    </location>
    <ligand>
        <name>substrate</name>
    </ligand>
</feature>
<feature type="binding site" evidence="6">
    <location>
        <begin position="90"/>
        <end position="91"/>
    </location>
    <ligand>
        <name>NADP(+)</name>
        <dbReference type="ChEBI" id="CHEBI:58349"/>
    </ligand>
</feature>
<evidence type="ECO:0000259" key="8">
    <source>
        <dbReference type="Pfam" id="PF02781"/>
    </source>
</evidence>
<accession>A0A160SZ24</accession>
<dbReference type="PATRIC" id="fig|98804.3.peg.201"/>
<evidence type="ECO:0000256" key="2">
    <source>
        <dbReference type="ARBA" id="ARBA00022526"/>
    </source>
</evidence>
<dbReference type="Gene3D" id="3.30.360.10">
    <property type="entry name" value="Dihydrodipicolinate Reductase, domain 2"/>
    <property type="match status" value="1"/>
</dbReference>
<dbReference type="InterPro" id="IPR036291">
    <property type="entry name" value="NAD(P)-bd_dom_sf"/>
</dbReference>
<name>A0A160SZ24_BUCTT</name>
<dbReference type="STRING" id="98804.BTSPAZIEG_0211"/>
<feature type="binding site" evidence="6">
    <location>
        <position position="48"/>
    </location>
    <ligand>
        <name>NADP(+)</name>
        <dbReference type="ChEBI" id="CHEBI:58349"/>
    </ligand>
</feature>
<dbReference type="NCBIfam" id="TIGR00871">
    <property type="entry name" value="zwf"/>
    <property type="match status" value="1"/>
</dbReference>
<dbReference type="PIRSF" id="PIRSF000110">
    <property type="entry name" value="G6PD"/>
    <property type="match status" value="1"/>
</dbReference>
<evidence type="ECO:0000256" key="3">
    <source>
        <dbReference type="ARBA" id="ARBA00022857"/>
    </source>
</evidence>
<dbReference type="GO" id="GO:0050661">
    <property type="term" value="F:NADP binding"/>
    <property type="evidence" value="ECO:0007669"/>
    <property type="project" value="UniProtKB-UniRule"/>
</dbReference>
<dbReference type="EMBL" id="LN890285">
    <property type="protein sequence ID" value="CUR53186.1"/>
    <property type="molecule type" value="Genomic_DNA"/>
</dbReference>
<evidence type="ECO:0000256" key="5">
    <source>
        <dbReference type="ARBA" id="ARBA00023277"/>
    </source>
</evidence>
<protein>
    <recommendedName>
        <fullName evidence="6">Glucose-6-phosphate 1-dehydrogenase</fullName>
        <shortName evidence="6">G6PD</shortName>
        <ecNumber evidence="6">1.1.1.49</ecNumber>
    </recommendedName>
</protein>
<dbReference type="SUPFAM" id="SSF55347">
    <property type="entry name" value="Glyceraldehyde-3-phosphate dehydrogenase-like, C-terminal domain"/>
    <property type="match status" value="1"/>
</dbReference>
<evidence type="ECO:0000256" key="1">
    <source>
        <dbReference type="ARBA" id="ARBA00004937"/>
    </source>
</evidence>
<sequence>MLKNNILYDFVIFGATGDLATKKLLPTIYMLEKKKKLKKNKKIIAIARTNFNTIQYISKIYENFKKNIKNFKNDIIWNNFKKKIYYCSLDIQNIDNFIQLKNILKFKNQLIIYYFCVMPSLYVFICKGLKKFQFNYHNARIIIEKPIGTSYEDYKNIKNILLKSFKKDQIYRIDHYLGKNSILNILPLRFSNIFFFNNWCSQFIDHIQITISEKIGIENRWNYFDKIGQIKDMLQNHLLHILCLIAIEPPKSLNFLEIKKEKINILKNLQIITDLNSISIGQYTKNIISEKKIKSYLEENNLKKNSFTETFIALKVFINTPRWKNVPFYLRTGKRLSKKCTKIVIFYKNIYNFSHFSNINENFNNCLTIYLQPKSKIFMNFYFKNKENNFFNNLKKNQITFYNEKKIYNNNFLSDYEKLFLEIIHGKKDLFVTSKEIEFSWKWIDPIIQLYTQNYNILEYYPAGSWGPTSSEILLKKDQKQWNNETI</sequence>
<reference evidence="10" key="1">
    <citation type="submission" date="2015-10" db="EMBL/GenBank/DDBJ databases">
        <authorList>
            <person name="Manzano-Marin A."/>
            <person name="Manzano-Marin A."/>
        </authorList>
    </citation>
    <scope>NUCLEOTIDE SEQUENCE [LARGE SCALE GENOMIC DNA]</scope>
    <source>
        <strain evidence="10">BTs</strain>
    </source>
</reference>
<proteinExistence type="inferred from homology"/>
<comment type="pathway">
    <text evidence="1 6">Carbohydrate degradation; pentose phosphate pathway; D-ribulose 5-phosphate from D-glucose 6-phosphate (oxidative stage): step 1/3.</text>
</comment>
<feature type="binding site" evidence="6">
    <location>
        <position position="339"/>
    </location>
    <ligand>
        <name>substrate</name>
    </ligand>
</feature>
<dbReference type="PANTHER" id="PTHR23429">
    <property type="entry name" value="GLUCOSE-6-PHOSPHATE 1-DEHYDROGENASE G6PD"/>
    <property type="match status" value="1"/>
</dbReference>
<feature type="domain" description="Glucose-6-phosphate dehydrogenase NAD-binding" evidence="7">
    <location>
        <begin position="11"/>
        <end position="184"/>
    </location>
</feature>
<keyword evidence="10" id="KW-1185">Reference proteome</keyword>
<dbReference type="InterPro" id="IPR022674">
    <property type="entry name" value="G6P_DH_NAD-bd"/>
</dbReference>
<dbReference type="GO" id="GO:0005829">
    <property type="term" value="C:cytosol"/>
    <property type="evidence" value="ECO:0007669"/>
    <property type="project" value="TreeGrafter"/>
</dbReference>
<keyword evidence="2 6" id="KW-0313">Glucose metabolism</keyword>
<evidence type="ECO:0000313" key="9">
    <source>
        <dbReference type="EMBL" id="CUR53186.1"/>
    </source>
</evidence>
<feature type="binding site" evidence="6">
    <location>
        <position position="232"/>
    </location>
    <ligand>
        <name>substrate</name>
    </ligand>
</feature>
<dbReference type="GO" id="GO:0004345">
    <property type="term" value="F:glucose-6-phosphate dehydrogenase activity"/>
    <property type="evidence" value="ECO:0007669"/>
    <property type="project" value="UniProtKB-UniRule"/>
</dbReference>
<dbReference type="HAMAP" id="MF_00966">
    <property type="entry name" value="G6PD"/>
    <property type="match status" value="1"/>
</dbReference>
<organism evidence="9 10">
    <name type="scientific">Buchnera aphidicola subsp. Tuberolachnus salignus</name>
    <dbReference type="NCBI Taxonomy" id="98804"/>
    <lineage>
        <taxon>Bacteria</taxon>
        <taxon>Pseudomonadati</taxon>
        <taxon>Pseudomonadota</taxon>
        <taxon>Gammaproteobacteria</taxon>
        <taxon>Enterobacterales</taxon>
        <taxon>Erwiniaceae</taxon>
        <taxon>Buchnera</taxon>
    </lineage>
</organism>
<evidence type="ECO:0000256" key="6">
    <source>
        <dbReference type="HAMAP-Rule" id="MF_00966"/>
    </source>
</evidence>
<dbReference type="AlphaFoldDB" id="A0A160SZ24"/>
<dbReference type="GO" id="GO:0006006">
    <property type="term" value="P:glucose metabolic process"/>
    <property type="evidence" value="ECO:0007669"/>
    <property type="project" value="UniProtKB-KW"/>
</dbReference>
<dbReference type="SUPFAM" id="SSF51735">
    <property type="entry name" value="NAD(P)-binding Rossmann-fold domains"/>
    <property type="match status" value="1"/>
</dbReference>
<keyword evidence="4 6" id="KW-0560">Oxidoreductase</keyword>
<comment type="similarity">
    <text evidence="6">Belongs to the glucose-6-phosphate dehydrogenase family.</text>
</comment>
<feature type="binding site" evidence="6">
    <location>
        <position position="145"/>
    </location>
    <ligand>
        <name>NADP(+)</name>
        <dbReference type="ChEBI" id="CHEBI:58349"/>
    </ligand>
</feature>
<dbReference type="Pfam" id="PF02781">
    <property type="entry name" value="G6PD_C"/>
    <property type="match status" value="1"/>
</dbReference>